<gene>
    <name evidence="5" type="ORF">J2S07_003826</name>
</gene>
<dbReference type="Pfam" id="PF13490">
    <property type="entry name" value="zf-HC2"/>
    <property type="match status" value="1"/>
</dbReference>
<dbReference type="Proteomes" id="UP001231362">
    <property type="component" value="Unassembled WGS sequence"/>
</dbReference>
<evidence type="ECO:0000313" key="5">
    <source>
        <dbReference type="EMBL" id="MDQ0157491.1"/>
    </source>
</evidence>
<evidence type="ECO:0000256" key="2">
    <source>
        <dbReference type="ARBA" id="ARBA00024438"/>
    </source>
</evidence>
<protein>
    <recommendedName>
        <fullName evidence="2">Anti-sigma-W factor RsiW</fullName>
    </recommendedName>
</protein>
<dbReference type="InterPro" id="IPR027383">
    <property type="entry name" value="Znf_put"/>
</dbReference>
<keyword evidence="3" id="KW-0812">Transmembrane</keyword>
<keyword evidence="3" id="KW-0472">Membrane</keyword>
<evidence type="ECO:0000313" key="6">
    <source>
        <dbReference type="Proteomes" id="UP001231362"/>
    </source>
</evidence>
<keyword evidence="6" id="KW-1185">Reference proteome</keyword>
<reference evidence="5 6" key="1">
    <citation type="submission" date="2023-07" db="EMBL/GenBank/DDBJ databases">
        <title>Genomic Encyclopedia of Type Strains, Phase IV (KMG-IV): sequencing the most valuable type-strain genomes for metagenomic binning, comparative biology and taxonomic classification.</title>
        <authorList>
            <person name="Goeker M."/>
        </authorList>
    </citation>
    <scope>NUCLEOTIDE SEQUENCE [LARGE SCALE GENOMIC DNA]</scope>
    <source>
        <strain evidence="5 6">DSM 23948</strain>
    </source>
</reference>
<proteinExistence type="inferred from homology"/>
<sequence>MKCHEYEAYMHEYLDEEISTEHEKNLKQHLQQCVSCQKHFHELSKTITLVKGMATVTAPDDFTSKVMNKLPKEKKKVGIQRWFRHHPLLTAASLFLILMMGSVISGWNKGQDLSVSKQPNLIVKNDTVIVPEGEVVKGDVVVRNGSLQIEGQVDGNVIVINGEVIKGNKYMASAGQVTGEIKEINAVFEWIWYYLKNTAKEVVNLFEDNETEGEQSQGVAVFLNSIDR</sequence>
<dbReference type="RefSeq" id="WP_307151951.1">
    <property type="nucleotide sequence ID" value="NZ_JAUSTU010000029.1"/>
</dbReference>
<comment type="similarity">
    <text evidence="1">Belongs to the zinc-associated anti-sigma factor (ZAS) superfamily. Anti-sigma-W factor family.</text>
</comment>
<feature type="domain" description="Putative zinc-finger" evidence="4">
    <location>
        <begin position="3"/>
        <end position="37"/>
    </location>
</feature>
<evidence type="ECO:0000256" key="3">
    <source>
        <dbReference type="SAM" id="Phobius"/>
    </source>
</evidence>
<organism evidence="5 6">
    <name type="scientific">Anoxybacillus andreesenii</name>
    <dbReference type="NCBI Taxonomy" id="1325932"/>
    <lineage>
        <taxon>Bacteria</taxon>
        <taxon>Bacillati</taxon>
        <taxon>Bacillota</taxon>
        <taxon>Bacilli</taxon>
        <taxon>Bacillales</taxon>
        <taxon>Anoxybacillaceae</taxon>
        <taxon>Anoxybacillus</taxon>
    </lineage>
</organism>
<keyword evidence="3" id="KW-1133">Transmembrane helix</keyword>
<dbReference type="InterPro" id="IPR041916">
    <property type="entry name" value="Anti_sigma_zinc_sf"/>
</dbReference>
<accession>A0ABT9V967</accession>
<evidence type="ECO:0000259" key="4">
    <source>
        <dbReference type="Pfam" id="PF13490"/>
    </source>
</evidence>
<dbReference type="EMBL" id="JAUSTU010000029">
    <property type="protein sequence ID" value="MDQ0157491.1"/>
    <property type="molecule type" value="Genomic_DNA"/>
</dbReference>
<name>A0ABT9V967_9BACL</name>
<evidence type="ECO:0000256" key="1">
    <source>
        <dbReference type="ARBA" id="ARBA00024353"/>
    </source>
</evidence>
<dbReference type="Gene3D" id="1.10.10.1320">
    <property type="entry name" value="Anti-sigma factor, zinc-finger domain"/>
    <property type="match status" value="1"/>
</dbReference>
<comment type="caution">
    <text evidence="5">The sequence shown here is derived from an EMBL/GenBank/DDBJ whole genome shotgun (WGS) entry which is preliminary data.</text>
</comment>
<feature type="transmembrane region" description="Helical" evidence="3">
    <location>
        <begin position="88"/>
        <end position="107"/>
    </location>
</feature>